<gene>
    <name evidence="5" type="ORF">EB796_003793</name>
</gene>
<reference evidence="5" key="1">
    <citation type="submission" date="2020-06" db="EMBL/GenBank/DDBJ databases">
        <title>Draft genome of Bugula neritina, a colonial animal packing powerful symbionts and potential medicines.</title>
        <authorList>
            <person name="Rayko M."/>
        </authorList>
    </citation>
    <scope>NUCLEOTIDE SEQUENCE [LARGE SCALE GENOMIC DNA]</scope>
    <source>
        <strain evidence="5">Kwan_BN1</strain>
    </source>
</reference>
<keyword evidence="6" id="KW-1185">Reference proteome</keyword>
<comment type="caution">
    <text evidence="5">The sequence shown here is derived from an EMBL/GenBank/DDBJ whole genome shotgun (WGS) entry which is preliminary data.</text>
</comment>
<dbReference type="InterPro" id="IPR004934">
    <property type="entry name" value="TMOD"/>
</dbReference>
<comment type="subcellular location">
    <subcellularLocation>
        <location evidence="1">Cytoplasm</location>
        <location evidence="1">Cytoskeleton</location>
    </subcellularLocation>
</comment>
<dbReference type="AlphaFoldDB" id="A0A7J7KI43"/>
<organism evidence="5 6">
    <name type="scientific">Bugula neritina</name>
    <name type="common">Brown bryozoan</name>
    <name type="synonym">Sertularia neritina</name>
    <dbReference type="NCBI Taxonomy" id="10212"/>
    <lineage>
        <taxon>Eukaryota</taxon>
        <taxon>Metazoa</taxon>
        <taxon>Spiralia</taxon>
        <taxon>Lophotrochozoa</taxon>
        <taxon>Bryozoa</taxon>
        <taxon>Gymnolaemata</taxon>
        <taxon>Cheilostomatida</taxon>
        <taxon>Flustrina</taxon>
        <taxon>Buguloidea</taxon>
        <taxon>Bugulidae</taxon>
        <taxon>Bugula</taxon>
    </lineage>
</organism>
<keyword evidence="2" id="KW-0963">Cytoplasm</keyword>
<dbReference type="PANTHER" id="PTHR10901:SF6">
    <property type="entry name" value="TROPOMODULIN, ISOFORM N"/>
    <property type="match status" value="1"/>
</dbReference>
<dbReference type="EMBL" id="VXIV02000496">
    <property type="protein sequence ID" value="KAF6037903.1"/>
    <property type="molecule type" value="Genomic_DNA"/>
</dbReference>
<evidence type="ECO:0000256" key="4">
    <source>
        <dbReference type="SAM" id="MobiDB-lite"/>
    </source>
</evidence>
<feature type="region of interest" description="Disordered" evidence="4">
    <location>
        <begin position="41"/>
        <end position="67"/>
    </location>
</feature>
<accession>A0A7J7KI43</accession>
<evidence type="ECO:0000313" key="6">
    <source>
        <dbReference type="Proteomes" id="UP000593567"/>
    </source>
</evidence>
<dbReference type="SUPFAM" id="SSF52047">
    <property type="entry name" value="RNI-like"/>
    <property type="match status" value="1"/>
</dbReference>
<evidence type="ECO:0000256" key="1">
    <source>
        <dbReference type="ARBA" id="ARBA00004245"/>
    </source>
</evidence>
<sequence length="356" mass="39228">MTGAETDMDAPWAKNMGVAAFEEFDIDDLLAKLTPEEIEELANETDPDNSLLPPADRCKNQTTKSDTGPLNREALLKWLEDKALSEADWEEAKPYAKIKRGKAYVPKDSDTNIDDISENSGELKTDFDDILNKATEEELVDLAAALGFHAMLNQDQYNASVLEKPVHGGFKGIAKATLPAVSEPVAPNNTDVDKSIERLTSNDASLTELNLNNIKNISAQKFERLFSAVESNTHLVTLAVASTGITDRVAKFLASAIQANRSLRVVVADSNYIRRDMVLELVSSAVSGNSLVELSLENQKPILLGVKAEQEIAKIIEGSETIEKLGIQFETLNARIRVQDKLQSNYDKRRKQRADI</sequence>
<evidence type="ECO:0000256" key="2">
    <source>
        <dbReference type="ARBA" id="ARBA00022490"/>
    </source>
</evidence>
<dbReference type="Gene3D" id="3.80.10.10">
    <property type="entry name" value="Ribonuclease Inhibitor"/>
    <property type="match status" value="1"/>
</dbReference>
<evidence type="ECO:0000313" key="5">
    <source>
        <dbReference type="EMBL" id="KAF6037903.1"/>
    </source>
</evidence>
<dbReference type="GO" id="GO:0005856">
    <property type="term" value="C:cytoskeleton"/>
    <property type="evidence" value="ECO:0007669"/>
    <property type="project" value="UniProtKB-SubCell"/>
</dbReference>
<dbReference type="GO" id="GO:0007015">
    <property type="term" value="P:actin filament organization"/>
    <property type="evidence" value="ECO:0007669"/>
    <property type="project" value="TreeGrafter"/>
</dbReference>
<dbReference type="GO" id="GO:0051694">
    <property type="term" value="P:pointed-end actin filament capping"/>
    <property type="evidence" value="ECO:0007669"/>
    <property type="project" value="InterPro"/>
</dbReference>
<protein>
    <submittedName>
        <fullName evidence="5">Tmod</fullName>
    </submittedName>
</protein>
<dbReference type="Proteomes" id="UP000593567">
    <property type="component" value="Unassembled WGS sequence"/>
</dbReference>
<dbReference type="OrthoDB" id="2163268at2759"/>
<dbReference type="GO" id="GO:0030239">
    <property type="term" value="P:myofibril assembly"/>
    <property type="evidence" value="ECO:0007669"/>
    <property type="project" value="TreeGrafter"/>
</dbReference>
<evidence type="ECO:0000256" key="3">
    <source>
        <dbReference type="ARBA" id="ARBA00023212"/>
    </source>
</evidence>
<dbReference type="Pfam" id="PF03250">
    <property type="entry name" value="Tropomodulin"/>
    <property type="match status" value="1"/>
</dbReference>
<dbReference type="GO" id="GO:0005523">
    <property type="term" value="F:tropomyosin binding"/>
    <property type="evidence" value="ECO:0007669"/>
    <property type="project" value="InterPro"/>
</dbReference>
<dbReference type="GO" id="GO:0030016">
    <property type="term" value="C:myofibril"/>
    <property type="evidence" value="ECO:0007669"/>
    <property type="project" value="TreeGrafter"/>
</dbReference>
<dbReference type="InterPro" id="IPR032675">
    <property type="entry name" value="LRR_dom_sf"/>
</dbReference>
<dbReference type="PANTHER" id="PTHR10901">
    <property type="entry name" value="TROPOMODULIN"/>
    <property type="match status" value="1"/>
</dbReference>
<keyword evidence="3" id="KW-0206">Cytoskeleton</keyword>
<name>A0A7J7KI43_BUGNE</name>
<proteinExistence type="predicted"/>